<proteinExistence type="predicted"/>
<dbReference type="Proteomes" id="UP000295030">
    <property type="component" value="Unassembled WGS sequence"/>
</dbReference>
<evidence type="ECO:0000256" key="1">
    <source>
        <dbReference type="ARBA" id="ARBA00004141"/>
    </source>
</evidence>
<keyword evidence="3 5" id="KW-1133">Transmembrane helix</keyword>
<comment type="caution">
    <text evidence="7">The sequence shown here is derived from an EMBL/GenBank/DDBJ whole genome shotgun (WGS) entry which is preliminary data.</text>
</comment>
<dbReference type="EMBL" id="SMFY01000005">
    <property type="protein sequence ID" value="TCK19586.1"/>
    <property type="molecule type" value="Genomic_DNA"/>
</dbReference>
<evidence type="ECO:0000313" key="8">
    <source>
        <dbReference type="Proteomes" id="UP000295030"/>
    </source>
</evidence>
<dbReference type="Pfam" id="PF13515">
    <property type="entry name" value="FUSC_2"/>
    <property type="match status" value="1"/>
</dbReference>
<keyword evidence="4 5" id="KW-0472">Membrane</keyword>
<accession>A0A4V6NDC8</accession>
<feature type="transmembrane region" description="Helical" evidence="5">
    <location>
        <begin position="146"/>
        <end position="168"/>
    </location>
</feature>
<keyword evidence="2 5" id="KW-0812">Transmembrane</keyword>
<evidence type="ECO:0000256" key="2">
    <source>
        <dbReference type="ARBA" id="ARBA00022692"/>
    </source>
</evidence>
<keyword evidence="8" id="KW-1185">Reference proteome</keyword>
<dbReference type="InterPro" id="IPR049453">
    <property type="entry name" value="Memb_transporter_dom"/>
</dbReference>
<feature type="domain" description="Integral membrane bound transporter" evidence="6">
    <location>
        <begin position="201"/>
        <end position="324"/>
    </location>
</feature>
<sequence length="346" mass="35823">MRSFSFKVKTGDWRAAFRVGLSVAVPLVFVYCAEALHFAVYAAFGALTSLYGHSENARQRIETQAVAGVALLLTLTVAAAFSVAQGPQWVLFLLLAAVVVGAGTLGTLMGWVPRGEIFFILVLLVVAGIPLESGAFLPAVGVGAGAAGFAVLLTVLEGEGAIGARSLVRSVRERARAGLSRLDRLRHAVVILTAALAVVGAWGLALSFGMGHPFWAPIAASALMPALTPADAMRRATHMLSGTLGGVAIAALLFAQKPGTLALILMIALCQAVAELFLARNYAIALLFITPLAIGMSNLGRNLAWSPLLIDRLAEAALGAAVALGAIALGGWLLALLAGQRVEREA</sequence>
<comment type="subcellular location">
    <subcellularLocation>
        <location evidence="1">Membrane</location>
        <topology evidence="1">Multi-pass membrane protein</topology>
    </subcellularLocation>
</comment>
<feature type="transmembrane region" description="Helical" evidence="5">
    <location>
        <begin position="20"/>
        <end position="44"/>
    </location>
</feature>
<feature type="transmembrane region" description="Helical" evidence="5">
    <location>
        <begin position="285"/>
        <end position="304"/>
    </location>
</feature>
<protein>
    <submittedName>
        <fullName evidence="7">Fusaric acid resistance family protein</fullName>
    </submittedName>
</protein>
<dbReference type="GO" id="GO:0016020">
    <property type="term" value="C:membrane"/>
    <property type="evidence" value="ECO:0007669"/>
    <property type="project" value="UniProtKB-SubCell"/>
</dbReference>
<organism evidence="7 8">
    <name type="scientific">Ancylobacter aquaticus</name>
    <dbReference type="NCBI Taxonomy" id="100"/>
    <lineage>
        <taxon>Bacteria</taxon>
        <taxon>Pseudomonadati</taxon>
        <taxon>Pseudomonadota</taxon>
        <taxon>Alphaproteobacteria</taxon>
        <taxon>Hyphomicrobiales</taxon>
        <taxon>Xanthobacteraceae</taxon>
        <taxon>Ancylobacter</taxon>
    </lineage>
</organism>
<evidence type="ECO:0000313" key="7">
    <source>
        <dbReference type="EMBL" id="TCK19586.1"/>
    </source>
</evidence>
<name>A0A4V6NDC8_ANCAQ</name>
<dbReference type="RefSeq" id="WP_131837109.1">
    <property type="nucleotide sequence ID" value="NZ_SMFY01000005.1"/>
</dbReference>
<evidence type="ECO:0000256" key="4">
    <source>
        <dbReference type="ARBA" id="ARBA00023136"/>
    </source>
</evidence>
<evidence type="ECO:0000259" key="6">
    <source>
        <dbReference type="Pfam" id="PF13515"/>
    </source>
</evidence>
<reference evidence="7 8" key="1">
    <citation type="submission" date="2019-03" db="EMBL/GenBank/DDBJ databases">
        <title>Genomic Encyclopedia of Type Strains, Phase IV (KMG-IV): sequencing the most valuable type-strain genomes for metagenomic binning, comparative biology and taxonomic classification.</title>
        <authorList>
            <person name="Goeker M."/>
        </authorList>
    </citation>
    <scope>NUCLEOTIDE SEQUENCE [LARGE SCALE GENOMIC DNA]</scope>
    <source>
        <strain evidence="7 8">DSM 101</strain>
    </source>
</reference>
<feature type="transmembrane region" description="Helical" evidence="5">
    <location>
        <begin position="65"/>
        <end position="83"/>
    </location>
</feature>
<feature type="transmembrane region" description="Helical" evidence="5">
    <location>
        <begin position="316"/>
        <end position="338"/>
    </location>
</feature>
<evidence type="ECO:0000256" key="3">
    <source>
        <dbReference type="ARBA" id="ARBA00022989"/>
    </source>
</evidence>
<dbReference type="AlphaFoldDB" id="A0A4V6NDC8"/>
<dbReference type="OrthoDB" id="581879at2"/>
<gene>
    <name evidence="7" type="ORF">EV667_4018</name>
</gene>
<feature type="transmembrane region" description="Helical" evidence="5">
    <location>
        <begin position="89"/>
        <end position="111"/>
    </location>
</feature>
<feature type="transmembrane region" description="Helical" evidence="5">
    <location>
        <begin position="189"/>
        <end position="208"/>
    </location>
</feature>
<evidence type="ECO:0000256" key="5">
    <source>
        <dbReference type="SAM" id="Phobius"/>
    </source>
</evidence>
<feature type="transmembrane region" description="Helical" evidence="5">
    <location>
        <begin position="118"/>
        <end position="140"/>
    </location>
</feature>